<evidence type="ECO:0000313" key="3">
    <source>
        <dbReference type="Proteomes" id="UP000239663"/>
    </source>
</evidence>
<dbReference type="InterPro" id="IPR052898">
    <property type="entry name" value="ACAD10-like"/>
</dbReference>
<dbReference type="GO" id="GO:0016740">
    <property type="term" value="F:transferase activity"/>
    <property type="evidence" value="ECO:0007669"/>
    <property type="project" value="UniProtKB-KW"/>
</dbReference>
<dbReference type="Pfam" id="PF01636">
    <property type="entry name" value="APH"/>
    <property type="match status" value="1"/>
</dbReference>
<dbReference type="RefSeq" id="WP_104849850.1">
    <property type="nucleotide sequence ID" value="NZ_PKOZ01000007.1"/>
</dbReference>
<protein>
    <submittedName>
        <fullName evidence="2">Phosphotransferase family protein</fullName>
    </submittedName>
</protein>
<evidence type="ECO:0000313" key="2">
    <source>
        <dbReference type="EMBL" id="PQD94775.1"/>
    </source>
</evidence>
<keyword evidence="3" id="KW-1185">Reference proteome</keyword>
<dbReference type="InterPro" id="IPR011009">
    <property type="entry name" value="Kinase-like_dom_sf"/>
</dbReference>
<sequence length="355" mass="40716">MKQKYSTETIPVRAGEELNRGRLEACLRAKLKGLPSENLEIEQFSAGHSNLTYQLRIGDWEAVLRKPPLGPVAPKAHDMEREFTILSELSQVFDPAPTPLFFSNDLEVVGSPFFVMERKQGFVFDTEIPQGVQASKELYQNLSKEMVTQLVNLHQIPYEETKLAEMSKPDGFIERQTYGWIQRYEKAKTHDVSAAEEVAKWLASHIPNRSDAAVIHYDYKLNNAMFTDNGSRMSGLFDWEMTTVGDPLADLGVALSYWTSKDDPEFLQKGLGKASITNREGFYSREKFLDEYASLSGRDVGDMKFYMVFAYFKLAGICQQIYYRYHRGQTKDERFKNLHVYVKGLIEYAAQVMRT</sequence>
<dbReference type="Gene3D" id="3.30.200.20">
    <property type="entry name" value="Phosphorylase Kinase, domain 1"/>
    <property type="match status" value="1"/>
</dbReference>
<evidence type="ECO:0000259" key="1">
    <source>
        <dbReference type="Pfam" id="PF01636"/>
    </source>
</evidence>
<dbReference type="Proteomes" id="UP000239663">
    <property type="component" value="Unassembled WGS sequence"/>
</dbReference>
<dbReference type="OrthoDB" id="3806873at2"/>
<organism evidence="2 3">
    <name type="scientific">Pradoshia eiseniae</name>
    <dbReference type="NCBI Taxonomy" id="2064768"/>
    <lineage>
        <taxon>Bacteria</taxon>
        <taxon>Bacillati</taxon>
        <taxon>Bacillota</taxon>
        <taxon>Bacilli</taxon>
        <taxon>Bacillales</taxon>
        <taxon>Bacillaceae</taxon>
        <taxon>Pradoshia</taxon>
    </lineage>
</organism>
<gene>
    <name evidence="2" type="ORF">CYL18_12470</name>
</gene>
<dbReference type="InterPro" id="IPR002575">
    <property type="entry name" value="Aminoglycoside_PTrfase"/>
</dbReference>
<dbReference type="SUPFAM" id="SSF56112">
    <property type="entry name" value="Protein kinase-like (PK-like)"/>
    <property type="match status" value="1"/>
</dbReference>
<comment type="caution">
    <text evidence="2">The sequence shown here is derived from an EMBL/GenBank/DDBJ whole genome shotgun (WGS) entry which is preliminary data.</text>
</comment>
<dbReference type="AlphaFoldDB" id="A0A2S7MYE6"/>
<reference evidence="2 3" key="1">
    <citation type="submission" date="2017-12" db="EMBL/GenBank/DDBJ databases">
        <title>Taxonomic description and draft genome of Pradoshia cofamensis Gen. nov., sp. nov., a thermotolerant bacillale isolated from anterior gut of earthworm Eisenia fetida.</title>
        <authorList>
            <person name="Saha T."/>
            <person name="Chakraborty R."/>
        </authorList>
    </citation>
    <scope>NUCLEOTIDE SEQUENCE [LARGE SCALE GENOMIC DNA]</scope>
    <source>
        <strain evidence="2 3">EAG3</strain>
    </source>
</reference>
<dbReference type="Gene3D" id="3.90.1200.10">
    <property type="match status" value="1"/>
</dbReference>
<dbReference type="EMBL" id="PKOZ01000007">
    <property type="protein sequence ID" value="PQD94775.1"/>
    <property type="molecule type" value="Genomic_DNA"/>
</dbReference>
<dbReference type="InterPro" id="IPR041726">
    <property type="entry name" value="ACAD10_11_N"/>
</dbReference>
<dbReference type="PANTHER" id="PTHR47829">
    <property type="entry name" value="HYDROLASE, PUTATIVE (AFU_ORTHOLOGUE AFUA_1G12880)-RELATED"/>
    <property type="match status" value="1"/>
</dbReference>
<dbReference type="CDD" id="cd05154">
    <property type="entry name" value="ACAD10_11_N-like"/>
    <property type="match status" value="1"/>
</dbReference>
<keyword evidence="2" id="KW-0808">Transferase</keyword>
<proteinExistence type="predicted"/>
<name>A0A2S7MYE6_9BACI</name>
<feature type="domain" description="Aminoglycoside phosphotransferase" evidence="1">
    <location>
        <begin position="40"/>
        <end position="269"/>
    </location>
</feature>
<accession>A0A2S7MYE6</accession>
<dbReference type="PANTHER" id="PTHR47829:SF1">
    <property type="entry name" value="HAD FAMILY PHOSPHATASE"/>
    <property type="match status" value="1"/>
</dbReference>